<name>A0ABT7SFL1_9CELL</name>
<proteinExistence type="predicted"/>
<protein>
    <submittedName>
        <fullName evidence="2">SDR family oxidoreductase</fullName>
    </submittedName>
</protein>
<feature type="domain" description="NAD(P)-binding" evidence="1">
    <location>
        <begin position="7"/>
        <end position="132"/>
    </location>
</feature>
<dbReference type="RefSeq" id="WP_289454792.1">
    <property type="nucleotide sequence ID" value="NZ_JAUCGQ010000001.1"/>
</dbReference>
<dbReference type="Gene3D" id="3.40.50.720">
    <property type="entry name" value="NAD(P)-binding Rossmann-like Domain"/>
    <property type="match status" value="1"/>
</dbReference>
<dbReference type="Proteomes" id="UP001529338">
    <property type="component" value="Unassembled WGS sequence"/>
</dbReference>
<reference evidence="2 3" key="1">
    <citation type="submission" date="2023-06" db="EMBL/GenBank/DDBJ databases">
        <title>Cellulomonas sp. MW4 Whole genome sequence.</title>
        <authorList>
            <person name="Park S."/>
        </authorList>
    </citation>
    <scope>NUCLEOTIDE SEQUENCE [LARGE SCALE GENOMIC DNA]</scope>
    <source>
        <strain evidence="2 3">MW4</strain>
    </source>
</reference>
<dbReference type="EMBL" id="JAUCGQ010000001">
    <property type="protein sequence ID" value="MDM7854977.1"/>
    <property type="molecule type" value="Genomic_DNA"/>
</dbReference>
<evidence type="ECO:0000313" key="3">
    <source>
        <dbReference type="Proteomes" id="UP001529338"/>
    </source>
</evidence>
<sequence>MRLVVIGGTGRIGAAAVEQLRSLGHEAVAASPSAGVDAYTGAGLADALAGADVVVDVSNAPASGLDPLTFFTTSTRNLLAGERAAGVRHHVVLSIVGVDRAADSPYLGAKLAQERVVEAADVPFTILRATQFFEFLAAIADRQTHDGVVRSSTGAVQPVAASEVVEAVVDLALGPPLGGVVDVAGPERFALDQLLRAELAAAGDPRPVVGDPQARYAGALLGATTIVPTGAARLGTVTLTEWRAARTVTR</sequence>
<evidence type="ECO:0000259" key="1">
    <source>
        <dbReference type="Pfam" id="PF13460"/>
    </source>
</evidence>
<evidence type="ECO:0000313" key="2">
    <source>
        <dbReference type="EMBL" id="MDM7854977.1"/>
    </source>
</evidence>
<dbReference type="InterPro" id="IPR016040">
    <property type="entry name" value="NAD(P)-bd_dom"/>
</dbReference>
<accession>A0ABT7SFL1</accession>
<organism evidence="2 3">
    <name type="scientific">Cellulomonas alba</name>
    <dbReference type="NCBI Taxonomy" id="3053467"/>
    <lineage>
        <taxon>Bacteria</taxon>
        <taxon>Bacillati</taxon>
        <taxon>Actinomycetota</taxon>
        <taxon>Actinomycetes</taxon>
        <taxon>Micrococcales</taxon>
        <taxon>Cellulomonadaceae</taxon>
        <taxon>Cellulomonas</taxon>
    </lineage>
</organism>
<comment type="caution">
    <text evidence="2">The sequence shown here is derived from an EMBL/GenBank/DDBJ whole genome shotgun (WGS) entry which is preliminary data.</text>
</comment>
<dbReference type="Pfam" id="PF13460">
    <property type="entry name" value="NAD_binding_10"/>
    <property type="match status" value="1"/>
</dbReference>
<dbReference type="SUPFAM" id="SSF51735">
    <property type="entry name" value="NAD(P)-binding Rossmann-fold domains"/>
    <property type="match status" value="1"/>
</dbReference>
<gene>
    <name evidence="2" type="ORF">QRT04_08540</name>
</gene>
<keyword evidence="3" id="KW-1185">Reference proteome</keyword>
<dbReference type="InterPro" id="IPR036291">
    <property type="entry name" value="NAD(P)-bd_dom_sf"/>
</dbReference>